<evidence type="ECO:0000256" key="4">
    <source>
        <dbReference type="ARBA" id="ARBA00013858"/>
    </source>
</evidence>
<evidence type="ECO:0000256" key="1">
    <source>
        <dbReference type="ARBA" id="ARBA00005046"/>
    </source>
</evidence>
<dbReference type="Proteomes" id="UP000249873">
    <property type="component" value="Chromosome"/>
</dbReference>
<comment type="similarity">
    <text evidence="2">Belongs to the MoaE family.</text>
</comment>
<organism evidence="12 13">
    <name type="scientific">Arcticibacterium luteifluviistationis</name>
    <dbReference type="NCBI Taxonomy" id="1784714"/>
    <lineage>
        <taxon>Bacteria</taxon>
        <taxon>Pseudomonadati</taxon>
        <taxon>Bacteroidota</taxon>
        <taxon>Cytophagia</taxon>
        <taxon>Cytophagales</taxon>
        <taxon>Leadbetterellaceae</taxon>
        <taxon>Arcticibacterium</taxon>
    </lineage>
</organism>
<dbReference type="Gene3D" id="3.90.1170.40">
    <property type="entry name" value="Molybdopterin biosynthesis MoaE subunit"/>
    <property type="match status" value="1"/>
</dbReference>
<sequence length="144" mass="15995">MKDSLSNIDIVLTPNVLSLDACQAYVSEDSVGGIVHFVGTVRNETKGKTVQRLDFESYEPMAISEMRKIAEQAIEKFDVKKIAIHHRVGTLMVGEIPVIIAVSAAHRVAAFEACQYAIDTLKETVPIWKKEYFKDGEVWVSATP</sequence>
<accession>A0A2Z4GEH0</accession>
<dbReference type="GO" id="GO:0030366">
    <property type="term" value="F:molybdopterin synthase activity"/>
    <property type="evidence" value="ECO:0007669"/>
    <property type="project" value="UniProtKB-EC"/>
</dbReference>
<keyword evidence="5" id="KW-0501">Molybdenum cofactor biosynthesis</keyword>
<dbReference type="RefSeq" id="WP_111373087.1">
    <property type="nucleotide sequence ID" value="NZ_CP029480.1"/>
</dbReference>
<evidence type="ECO:0000256" key="8">
    <source>
        <dbReference type="ARBA" id="ARBA00030407"/>
    </source>
</evidence>
<dbReference type="Pfam" id="PF02391">
    <property type="entry name" value="MoaE"/>
    <property type="match status" value="1"/>
</dbReference>
<dbReference type="KEGG" id="als:DJ013_16680"/>
<reference evidence="12 13" key="1">
    <citation type="submission" date="2018-05" db="EMBL/GenBank/DDBJ databases">
        <title>Complete genome sequence of Arcticibacterium luteifluviistationis SM1504T, a cytophagaceae bacterium isolated from Arctic surface seawater.</title>
        <authorList>
            <person name="Li Y."/>
            <person name="Qin Q.-L."/>
        </authorList>
    </citation>
    <scope>NUCLEOTIDE SEQUENCE [LARGE SCALE GENOMIC DNA]</scope>
    <source>
        <strain evidence="12 13">SM1504</strain>
    </source>
</reference>
<keyword evidence="13" id="KW-1185">Reference proteome</keyword>
<dbReference type="InterPro" id="IPR003448">
    <property type="entry name" value="Mopterin_biosynth_MoaE"/>
</dbReference>
<name>A0A2Z4GEH0_9BACT</name>
<evidence type="ECO:0000256" key="5">
    <source>
        <dbReference type="ARBA" id="ARBA00023150"/>
    </source>
</evidence>
<dbReference type="GO" id="GO:0006777">
    <property type="term" value="P:Mo-molybdopterin cofactor biosynthetic process"/>
    <property type="evidence" value="ECO:0007669"/>
    <property type="project" value="UniProtKB-KW"/>
</dbReference>
<gene>
    <name evidence="12" type="ORF">DJ013_16680</name>
</gene>
<evidence type="ECO:0000256" key="11">
    <source>
        <dbReference type="ARBA" id="ARBA00049878"/>
    </source>
</evidence>
<dbReference type="EMBL" id="CP029480">
    <property type="protein sequence ID" value="AWV99719.1"/>
    <property type="molecule type" value="Genomic_DNA"/>
</dbReference>
<dbReference type="SUPFAM" id="SSF54690">
    <property type="entry name" value="Molybdopterin synthase subunit MoaE"/>
    <property type="match status" value="1"/>
</dbReference>
<evidence type="ECO:0000256" key="2">
    <source>
        <dbReference type="ARBA" id="ARBA00005426"/>
    </source>
</evidence>
<evidence type="ECO:0000256" key="3">
    <source>
        <dbReference type="ARBA" id="ARBA00011950"/>
    </source>
</evidence>
<evidence type="ECO:0000256" key="9">
    <source>
        <dbReference type="ARBA" id="ARBA00030781"/>
    </source>
</evidence>
<comment type="catalytic activity">
    <reaction evidence="11">
        <text>2 [molybdopterin-synthase sulfur-carrier protein]-C-terminal-Gly-aminoethanethioate + cyclic pyranopterin phosphate + H2O = molybdopterin + 2 [molybdopterin-synthase sulfur-carrier protein]-C-terminal Gly-Gly + 2 H(+)</text>
        <dbReference type="Rhea" id="RHEA:26333"/>
        <dbReference type="Rhea" id="RHEA-COMP:12202"/>
        <dbReference type="Rhea" id="RHEA-COMP:19907"/>
        <dbReference type="ChEBI" id="CHEBI:15377"/>
        <dbReference type="ChEBI" id="CHEBI:15378"/>
        <dbReference type="ChEBI" id="CHEBI:58698"/>
        <dbReference type="ChEBI" id="CHEBI:59648"/>
        <dbReference type="ChEBI" id="CHEBI:90778"/>
        <dbReference type="ChEBI" id="CHEBI:232372"/>
        <dbReference type="EC" id="2.8.1.12"/>
    </reaction>
</comment>
<evidence type="ECO:0000256" key="6">
    <source>
        <dbReference type="ARBA" id="ARBA00026066"/>
    </source>
</evidence>
<evidence type="ECO:0000256" key="7">
    <source>
        <dbReference type="ARBA" id="ARBA00029745"/>
    </source>
</evidence>
<dbReference type="CDD" id="cd00756">
    <property type="entry name" value="MoaE"/>
    <property type="match status" value="1"/>
</dbReference>
<dbReference type="OrthoDB" id="9803224at2"/>
<evidence type="ECO:0000313" key="13">
    <source>
        <dbReference type="Proteomes" id="UP000249873"/>
    </source>
</evidence>
<protein>
    <recommendedName>
        <fullName evidence="4">Molybdopterin synthase catalytic subunit</fullName>
        <ecNumber evidence="3">2.8.1.12</ecNumber>
    </recommendedName>
    <alternativeName>
        <fullName evidence="9">MPT synthase subunit 2</fullName>
    </alternativeName>
    <alternativeName>
        <fullName evidence="7">Molybdenum cofactor biosynthesis protein E</fullName>
    </alternativeName>
    <alternativeName>
        <fullName evidence="8">Molybdopterin-converting factor large subunit</fullName>
    </alternativeName>
    <alternativeName>
        <fullName evidence="10">Molybdopterin-converting factor subunit 2</fullName>
    </alternativeName>
</protein>
<proteinExistence type="inferred from homology"/>
<dbReference type="PANTHER" id="PTHR23404">
    <property type="entry name" value="MOLYBDOPTERIN SYNTHASE RELATED"/>
    <property type="match status" value="1"/>
</dbReference>
<dbReference type="EC" id="2.8.1.12" evidence="3"/>
<evidence type="ECO:0000256" key="10">
    <source>
        <dbReference type="ARBA" id="ARBA00032474"/>
    </source>
</evidence>
<evidence type="ECO:0000313" key="12">
    <source>
        <dbReference type="EMBL" id="AWV99719.1"/>
    </source>
</evidence>
<comment type="subunit">
    <text evidence="6">Heterotetramer of 2 MoaD subunits and 2 MoaE subunits. Also stable as homodimer. The enzyme changes between these two forms during catalysis.</text>
</comment>
<dbReference type="InterPro" id="IPR036563">
    <property type="entry name" value="MoaE_sf"/>
</dbReference>
<dbReference type="AlphaFoldDB" id="A0A2Z4GEH0"/>
<comment type="pathway">
    <text evidence="1">Cofactor biosynthesis; molybdopterin biosynthesis.</text>
</comment>